<keyword evidence="1" id="KW-0472">Membrane</keyword>
<evidence type="ECO:0000313" key="2">
    <source>
        <dbReference type="EMBL" id="MFC4411585.1"/>
    </source>
</evidence>
<dbReference type="RefSeq" id="WP_378156686.1">
    <property type="nucleotide sequence ID" value="NZ_JBHSEC010000020.1"/>
</dbReference>
<evidence type="ECO:0000313" key="3">
    <source>
        <dbReference type="Proteomes" id="UP001595817"/>
    </source>
</evidence>
<keyword evidence="1" id="KW-0812">Transmembrane</keyword>
<name>A0ABV8X809_9LACT</name>
<reference evidence="3" key="1">
    <citation type="journal article" date="2019" name="Int. J. Syst. Evol. Microbiol.">
        <title>The Global Catalogue of Microorganisms (GCM) 10K type strain sequencing project: providing services to taxonomists for standard genome sequencing and annotation.</title>
        <authorList>
            <consortium name="The Broad Institute Genomics Platform"/>
            <consortium name="The Broad Institute Genome Sequencing Center for Infectious Disease"/>
            <person name="Wu L."/>
            <person name="Ma J."/>
        </authorList>
    </citation>
    <scope>NUCLEOTIDE SEQUENCE [LARGE SCALE GENOMIC DNA]</scope>
    <source>
        <strain evidence="3">CCUG 59778</strain>
    </source>
</reference>
<keyword evidence="3" id="KW-1185">Reference proteome</keyword>
<organism evidence="2 3">
    <name type="scientific">Chungangia koreensis</name>
    <dbReference type="NCBI Taxonomy" id="752657"/>
    <lineage>
        <taxon>Bacteria</taxon>
        <taxon>Bacillati</taxon>
        <taxon>Bacillota</taxon>
        <taxon>Bacilli</taxon>
        <taxon>Lactobacillales</taxon>
        <taxon>Chungangia</taxon>
    </lineage>
</organism>
<dbReference type="Proteomes" id="UP001595817">
    <property type="component" value="Unassembled WGS sequence"/>
</dbReference>
<protein>
    <submittedName>
        <fullName evidence="2">Uncharacterized protein</fullName>
    </submittedName>
</protein>
<proteinExistence type="predicted"/>
<evidence type="ECO:0000256" key="1">
    <source>
        <dbReference type="SAM" id="Phobius"/>
    </source>
</evidence>
<feature type="transmembrane region" description="Helical" evidence="1">
    <location>
        <begin position="34"/>
        <end position="55"/>
    </location>
</feature>
<keyword evidence="1" id="KW-1133">Transmembrane helix</keyword>
<gene>
    <name evidence="2" type="ORF">ACFOZY_14250</name>
</gene>
<feature type="transmembrane region" description="Helical" evidence="1">
    <location>
        <begin position="6"/>
        <end position="27"/>
    </location>
</feature>
<dbReference type="EMBL" id="JBHSEC010000020">
    <property type="protein sequence ID" value="MFC4411585.1"/>
    <property type="molecule type" value="Genomic_DNA"/>
</dbReference>
<sequence length="256" mass="30571">MSPVELIEITIWGTILTIFLVVLWIVFRRNKRMVVAVTICSVLLFSLFFALKPVYIKKQHTKRYTILVDYLNERYPDYEFQVTPKELENGYMPYHYQVMANGYQSRTEIFQVDRDGTVRFTSISTKEYGNQDELNDLILNRVYDQPFEYLDSKEEIEEILRHEEEDFLVRLMRVNGKVILYNYLKMDDGQYFLEQGNRSDNNNKFITMNVSLKHDENYFVLATLPGFKKEEWEKDKKTVPEIEFKDKTPAIYVVPN</sequence>
<comment type="caution">
    <text evidence="2">The sequence shown here is derived from an EMBL/GenBank/DDBJ whole genome shotgun (WGS) entry which is preliminary data.</text>
</comment>
<accession>A0ABV8X809</accession>